<feature type="chain" id="PRO_5015538354" evidence="4">
    <location>
        <begin position="25"/>
        <end position="348"/>
    </location>
</feature>
<comment type="similarity">
    <text evidence="2">Belongs to the bacterial solute-binding protein SsuA/TauA family.</text>
</comment>
<dbReference type="Proteomes" id="UP000245252">
    <property type="component" value="Unassembled WGS sequence"/>
</dbReference>
<evidence type="ECO:0000256" key="2">
    <source>
        <dbReference type="ARBA" id="ARBA00010742"/>
    </source>
</evidence>
<proteinExistence type="inferred from homology"/>
<evidence type="ECO:0000259" key="5">
    <source>
        <dbReference type="Pfam" id="PF09084"/>
    </source>
</evidence>
<accession>A0A2U2DJB4</accession>
<evidence type="ECO:0000313" key="6">
    <source>
        <dbReference type="EMBL" id="PWE53389.1"/>
    </source>
</evidence>
<dbReference type="PANTHER" id="PTHR30024:SF47">
    <property type="entry name" value="TAURINE-BINDING PERIPLASMIC PROTEIN"/>
    <property type="match status" value="1"/>
</dbReference>
<sequence>MNIRTICTAATMSAALVFVSPAMAEEAKSVRINQAFQSLLYLSLYVAHDAGFFEEEGVDVKVTTGGGGSQAWSAVLGGSADYSIQDPVFPTISREQGGPGVVVGTICNAETIYALAKNSDIKLTANFSDLLSKGYKISTQPQPDSGWARLTDLAQRLDIKPSGSTYTNVQVPIGSEMASVFAGQTDIGLSYPPVVEQAEDQGLHVAFSFAAASRPYLFSSLNTTQAFIEKNPQTHQKVMNAFEKASQYIYRYPEEAVKIAIREFPDLDEKIVRKAVERMISELAYPEHAFAEYNAFTANQKMHVFVGTIKKAATVEDGLDNTAALSAYRTLGRIEWSEPRPIAKTVTQ</sequence>
<dbReference type="RefSeq" id="WP_109461139.1">
    <property type="nucleotide sequence ID" value="NZ_QFBC01000016.1"/>
</dbReference>
<evidence type="ECO:0000256" key="4">
    <source>
        <dbReference type="SAM" id="SignalP"/>
    </source>
</evidence>
<evidence type="ECO:0000256" key="1">
    <source>
        <dbReference type="ARBA" id="ARBA00004418"/>
    </source>
</evidence>
<protein>
    <submittedName>
        <fullName evidence="6">ABC transporter substrate-binding protein</fullName>
    </submittedName>
</protein>
<keyword evidence="7" id="KW-1185">Reference proteome</keyword>
<dbReference type="GO" id="GO:0042597">
    <property type="term" value="C:periplasmic space"/>
    <property type="evidence" value="ECO:0007669"/>
    <property type="project" value="UniProtKB-SubCell"/>
</dbReference>
<gene>
    <name evidence="6" type="ORF">DEM27_25905</name>
</gene>
<dbReference type="EMBL" id="QFBC01000016">
    <property type="protein sequence ID" value="PWE53389.1"/>
    <property type="molecule type" value="Genomic_DNA"/>
</dbReference>
<organism evidence="6 7">
    <name type="scientific">Metarhizobium album</name>
    <dbReference type="NCBI Taxonomy" id="2182425"/>
    <lineage>
        <taxon>Bacteria</taxon>
        <taxon>Pseudomonadati</taxon>
        <taxon>Pseudomonadota</taxon>
        <taxon>Alphaproteobacteria</taxon>
        <taxon>Hyphomicrobiales</taxon>
        <taxon>Rhizobiaceae</taxon>
        <taxon>Metarhizobium</taxon>
    </lineage>
</organism>
<dbReference type="Pfam" id="PF09084">
    <property type="entry name" value="NMT1"/>
    <property type="match status" value="1"/>
</dbReference>
<keyword evidence="3 4" id="KW-0732">Signal</keyword>
<feature type="signal peptide" evidence="4">
    <location>
        <begin position="1"/>
        <end position="24"/>
    </location>
</feature>
<comment type="caution">
    <text evidence="6">The sequence shown here is derived from an EMBL/GenBank/DDBJ whole genome shotgun (WGS) entry which is preliminary data.</text>
</comment>
<dbReference type="PANTHER" id="PTHR30024">
    <property type="entry name" value="ALIPHATIC SULFONATES-BINDING PROTEIN-RELATED"/>
    <property type="match status" value="1"/>
</dbReference>
<evidence type="ECO:0000313" key="7">
    <source>
        <dbReference type="Proteomes" id="UP000245252"/>
    </source>
</evidence>
<reference evidence="6 7" key="1">
    <citation type="submission" date="2018-05" db="EMBL/GenBank/DDBJ databases">
        <title>The draft genome of strain NS-104.</title>
        <authorList>
            <person name="Hang P."/>
            <person name="Jiang J."/>
        </authorList>
    </citation>
    <scope>NUCLEOTIDE SEQUENCE [LARGE SCALE GENOMIC DNA]</scope>
    <source>
        <strain evidence="6 7">NS-104</strain>
    </source>
</reference>
<dbReference type="InterPro" id="IPR015168">
    <property type="entry name" value="SsuA/THI5"/>
</dbReference>
<dbReference type="AlphaFoldDB" id="A0A2U2DJB4"/>
<evidence type="ECO:0000256" key="3">
    <source>
        <dbReference type="ARBA" id="ARBA00022729"/>
    </source>
</evidence>
<feature type="domain" description="SsuA/THI5-like" evidence="5">
    <location>
        <begin position="43"/>
        <end position="256"/>
    </location>
</feature>
<dbReference type="Gene3D" id="3.40.190.10">
    <property type="entry name" value="Periplasmic binding protein-like II"/>
    <property type="match status" value="2"/>
</dbReference>
<name>A0A2U2DJB4_9HYPH</name>
<dbReference type="OrthoDB" id="8135527at2"/>
<comment type="subcellular location">
    <subcellularLocation>
        <location evidence="1">Periplasm</location>
    </subcellularLocation>
</comment>
<dbReference type="SUPFAM" id="SSF53850">
    <property type="entry name" value="Periplasmic binding protein-like II"/>
    <property type="match status" value="1"/>
</dbReference>